<dbReference type="EMBL" id="WNNK01000022">
    <property type="protein sequence ID" value="MUF07202.1"/>
    <property type="molecule type" value="Genomic_DNA"/>
</dbReference>
<keyword evidence="2" id="KW-1185">Reference proteome</keyword>
<evidence type="ECO:0000313" key="2">
    <source>
        <dbReference type="Proteomes" id="UP000438196"/>
    </source>
</evidence>
<evidence type="ECO:0000313" key="1">
    <source>
        <dbReference type="EMBL" id="MUF07202.1"/>
    </source>
</evidence>
<protein>
    <submittedName>
        <fullName evidence="1">Uncharacterized protein</fullName>
    </submittedName>
</protein>
<proteinExistence type="predicted"/>
<accession>A0A6I3WJ30</accession>
<dbReference type="OrthoDB" id="6898400at2"/>
<dbReference type="Proteomes" id="UP000438196">
    <property type="component" value="Unassembled WGS sequence"/>
</dbReference>
<reference evidence="1 2" key="1">
    <citation type="submission" date="2019-11" db="EMBL/GenBank/DDBJ databases">
        <title>Pseudomonas karstica sp. nov. and Pseudomonas spelaei sp. nov. from karst caves.</title>
        <authorList>
            <person name="Zeman M."/>
        </authorList>
    </citation>
    <scope>NUCLEOTIDE SEQUENCE [LARGE SCALE GENOMIC DNA]</scope>
    <source>
        <strain evidence="1 2">CCM 7893</strain>
    </source>
</reference>
<dbReference type="AlphaFoldDB" id="A0A6I3WJ30"/>
<gene>
    <name evidence="1" type="ORF">GNF76_22880</name>
</gene>
<organism evidence="1 2">
    <name type="scientific">Pseudomonas spelaei</name>
    <dbReference type="NCBI Taxonomy" id="1055469"/>
    <lineage>
        <taxon>Bacteria</taxon>
        <taxon>Pseudomonadati</taxon>
        <taxon>Pseudomonadota</taxon>
        <taxon>Gammaproteobacteria</taxon>
        <taxon>Pseudomonadales</taxon>
        <taxon>Pseudomonadaceae</taxon>
        <taxon>Pseudomonas</taxon>
    </lineage>
</organism>
<comment type="caution">
    <text evidence="1">The sequence shown here is derived from an EMBL/GenBank/DDBJ whole genome shotgun (WGS) entry which is preliminary data.</text>
</comment>
<name>A0A6I3WJ30_9PSED</name>
<sequence>MRHEDVIPPLLKALNENQLALAAAIEELAKWVGDRGSVDTVKNVYGALETLTHNQAFIDLSIALMMEPD</sequence>
<dbReference type="RefSeq" id="WP_155585352.1">
    <property type="nucleotide sequence ID" value="NZ_JBHSTH010000022.1"/>
</dbReference>